<organism evidence="3 4">
    <name type="scientific">Candidatus Woesebacteria bacterium RIFCSPHIGHO2_01_FULL_38_9</name>
    <dbReference type="NCBI Taxonomy" id="1802492"/>
    <lineage>
        <taxon>Bacteria</taxon>
        <taxon>Candidatus Woeseibacteriota</taxon>
    </lineage>
</organism>
<feature type="transmembrane region" description="Helical" evidence="1">
    <location>
        <begin position="99"/>
        <end position="118"/>
    </location>
</feature>
<dbReference type="SUPFAM" id="SSF47413">
    <property type="entry name" value="lambda repressor-like DNA-binding domains"/>
    <property type="match status" value="1"/>
</dbReference>
<sequence>MKSIGHLIKEARAKKKLSKENLEKLTKIKKDFIEKLEGDKWDSLPEYPVVVGFVKNIAKALNLNEEHLLAFLRRDYPPRALPVNPKPDISEKFTWNPRLTFITGVVLTIAFIIGYLLFQYRAFIQPPVLTVETPTEGQVISEEVIDVRGKTDPDATVAVNNQPALIEENGEFVAEIEIFEGTQEIIVVARSRSGKETVIRRNIKPELNSQ</sequence>
<comment type="caution">
    <text evidence="3">The sequence shown here is derived from an EMBL/GenBank/DDBJ whole genome shotgun (WGS) entry which is preliminary data.</text>
</comment>
<dbReference type="Pfam" id="PF13413">
    <property type="entry name" value="HTH_25"/>
    <property type="match status" value="1"/>
</dbReference>
<keyword evidence="1" id="KW-0812">Transmembrane</keyword>
<dbReference type="Gene3D" id="2.60.40.10">
    <property type="entry name" value="Immunoglobulins"/>
    <property type="match status" value="1"/>
</dbReference>
<evidence type="ECO:0000256" key="1">
    <source>
        <dbReference type="SAM" id="Phobius"/>
    </source>
</evidence>
<reference evidence="3 4" key="1">
    <citation type="journal article" date="2016" name="Nat. Commun.">
        <title>Thousands of microbial genomes shed light on interconnected biogeochemical processes in an aquifer system.</title>
        <authorList>
            <person name="Anantharaman K."/>
            <person name="Brown C.T."/>
            <person name="Hug L.A."/>
            <person name="Sharon I."/>
            <person name="Castelle C.J."/>
            <person name="Probst A.J."/>
            <person name="Thomas B.C."/>
            <person name="Singh A."/>
            <person name="Wilkins M.J."/>
            <person name="Karaoz U."/>
            <person name="Brodie E.L."/>
            <person name="Williams K.H."/>
            <person name="Hubbard S.S."/>
            <person name="Banfield J.F."/>
        </authorList>
    </citation>
    <scope>NUCLEOTIDE SEQUENCE [LARGE SCALE GENOMIC DNA]</scope>
</reference>
<evidence type="ECO:0000259" key="2">
    <source>
        <dbReference type="SMART" id="SM00530"/>
    </source>
</evidence>
<name>A0A1F7XYL4_9BACT</name>
<dbReference type="Gene3D" id="1.10.260.40">
    <property type="entry name" value="lambda repressor-like DNA-binding domains"/>
    <property type="match status" value="1"/>
</dbReference>
<dbReference type="InterPro" id="IPR050400">
    <property type="entry name" value="Bact_Cytoskel_RodZ"/>
</dbReference>
<evidence type="ECO:0000313" key="3">
    <source>
        <dbReference type="EMBL" id="OGM20086.1"/>
    </source>
</evidence>
<dbReference type="EMBL" id="MGGE01000052">
    <property type="protein sequence ID" value="OGM20086.1"/>
    <property type="molecule type" value="Genomic_DNA"/>
</dbReference>
<accession>A0A1F7XYL4</accession>
<feature type="domain" description="HTH cro/C1-type" evidence="2">
    <location>
        <begin position="7"/>
        <end position="68"/>
    </location>
</feature>
<dbReference type="Proteomes" id="UP000178419">
    <property type="component" value="Unassembled WGS sequence"/>
</dbReference>
<evidence type="ECO:0000313" key="4">
    <source>
        <dbReference type="Proteomes" id="UP000178419"/>
    </source>
</evidence>
<dbReference type="SMART" id="SM00530">
    <property type="entry name" value="HTH_XRE"/>
    <property type="match status" value="1"/>
</dbReference>
<dbReference type="AlphaFoldDB" id="A0A1F7XYL4"/>
<proteinExistence type="predicted"/>
<dbReference type="InterPro" id="IPR001387">
    <property type="entry name" value="Cro/C1-type_HTH"/>
</dbReference>
<dbReference type="CDD" id="cd00093">
    <property type="entry name" value="HTH_XRE"/>
    <property type="match status" value="1"/>
</dbReference>
<dbReference type="InterPro" id="IPR013783">
    <property type="entry name" value="Ig-like_fold"/>
</dbReference>
<protein>
    <recommendedName>
        <fullName evidence="2">HTH cro/C1-type domain-containing protein</fullName>
    </recommendedName>
</protein>
<keyword evidence="1" id="KW-1133">Transmembrane helix</keyword>
<dbReference type="Pfam" id="PF09136">
    <property type="entry name" value="Glucodextran_B"/>
    <property type="match status" value="1"/>
</dbReference>
<dbReference type="PANTHER" id="PTHR34475:SF1">
    <property type="entry name" value="CYTOSKELETON PROTEIN RODZ"/>
    <property type="match status" value="1"/>
</dbReference>
<keyword evidence="1" id="KW-0472">Membrane</keyword>
<dbReference type="PANTHER" id="PTHR34475">
    <property type="match status" value="1"/>
</dbReference>
<dbReference type="InterPro" id="IPR010982">
    <property type="entry name" value="Lambda_DNA-bd_dom_sf"/>
</dbReference>
<gene>
    <name evidence="3" type="ORF">A2714_01510</name>
</gene>
<dbReference type="GO" id="GO:0003677">
    <property type="term" value="F:DNA binding"/>
    <property type="evidence" value="ECO:0007669"/>
    <property type="project" value="InterPro"/>
</dbReference>